<dbReference type="PANTHER" id="PTHR10775:SF182">
    <property type="entry name" value="TRANSPOSON, EN_SPM-LIKE, TRANSPOSASE-ASSOCIATED DOMAIN PROTEIN-RELATED"/>
    <property type="match status" value="1"/>
</dbReference>
<accession>A0AAW2QZC4</accession>
<proteinExistence type="predicted"/>
<organism evidence="1">
    <name type="scientific">Sesamum calycinum</name>
    <dbReference type="NCBI Taxonomy" id="2727403"/>
    <lineage>
        <taxon>Eukaryota</taxon>
        <taxon>Viridiplantae</taxon>
        <taxon>Streptophyta</taxon>
        <taxon>Embryophyta</taxon>
        <taxon>Tracheophyta</taxon>
        <taxon>Spermatophyta</taxon>
        <taxon>Magnoliopsida</taxon>
        <taxon>eudicotyledons</taxon>
        <taxon>Gunneridae</taxon>
        <taxon>Pentapetalae</taxon>
        <taxon>asterids</taxon>
        <taxon>lamiids</taxon>
        <taxon>Lamiales</taxon>
        <taxon>Pedaliaceae</taxon>
        <taxon>Sesamum</taxon>
    </lineage>
</organism>
<reference evidence="1" key="2">
    <citation type="journal article" date="2024" name="Plant">
        <title>Genomic evolution and insights into agronomic trait innovations of Sesamum species.</title>
        <authorList>
            <person name="Miao H."/>
            <person name="Wang L."/>
            <person name="Qu L."/>
            <person name="Liu H."/>
            <person name="Sun Y."/>
            <person name="Le M."/>
            <person name="Wang Q."/>
            <person name="Wei S."/>
            <person name="Zheng Y."/>
            <person name="Lin W."/>
            <person name="Duan Y."/>
            <person name="Cao H."/>
            <person name="Xiong S."/>
            <person name="Wang X."/>
            <person name="Wei L."/>
            <person name="Li C."/>
            <person name="Ma Q."/>
            <person name="Ju M."/>
            <person name="Zhao R."/>
            <person name="Li G."/>
            <person name="Mu C."/>
            <person name="Tian Q."/>
            <person name="Mei H."/>
            <person name="Zhang T."/>
            <person name="Gao T."/>
            <person name="Zhang H."/>
        </authorList>
    </citation>
    <scope>NUCLEOTIDE SEQUENCE</scope>
    <source>
        <strain evidence="1">KEN8</strain>
    </source>
</reference>
<gene>
    <name evidence="1" type="ORF">Scaly_0976000</name>
</gene>
<evidence type="ECO:0000313" key="1">
    <source>
        <dbReference type="EMBL" id="KAL0372944.1"/>
    </source>
</evidence>
<dbReference type="AlphaFoldDB" id="A0AAW2QZC4"/>
<dbReference type="PANTHER" id="PTHR10775">
    <property type="entry name" value="OS08G0208400 PROTEIN"/>
    <property type="match status" value="1"/>
</dbReference>
<dbReference type="EMBL" id="JACGWM010000005">
    <property type="protein sequence ID" value="KAL0372944.1"/>
    <property type="molecule type" value="Genomic_DNA"/>
</dbReference>
<protein>
    <submittedName>
        <fullName evidence="1">Uncharacterized protein</fullName>
    </submittedName>
</protein>
<sequence>MIWYPHWANNIFSRDHTLPFDYYSTKKLIRVLGLPVEKIDACKNSCILYWKDDINMVIASFVEKLARYKLTREQNPNDKKTSYAINILRYLSLTPLLQKLYTSKTTIEHMTWHANHQTKEGSNVIRLMQRGGGISIGHISILQQSPIVID</sequence>
<name>A0AAW2QZC4_9LAMI</name>
<comment type="caution">
    <text evidence="1">The sequence shown here is derived from an EMBL/GenBank/DDBJ whole genome shotgun (WGS) entry which is preliminary data.</text>
</comment>
<reference evidence="1" key="1">
    <citation type="submission" date="2020-06" db="EMBL/GenBank/DDBJ databases">
        <authorList>
            <person name="Li T."/>
            <person name="Hu X."/>
            <person name="Zhang T."/>
            <person name="Song X."/>
            <person name="Zhang H."/>
            <person name="Dai N."/>
            <person name="Sheng W."/>
            <person name="Hou X."/>
            <person name="Wei L."/>
        </authorList>
    </citation>
    <scope>NUCLEOTIDE SEQUENCE</scope>
    <source>
        <strain evidence="1">KEN8</strain>
        <tissue evidence="1">Leaf</tissue>
    </source>
</reference>